<evidence type="ECO:0000256" key="2">
    <source>
        <dbReference type="ARBA" id="ARBA00009965"/>
    </source>
</evidence>
<dbReference type="GO" id="GO:0005384">
    <property type="term" value="F:manganese ion transmembrane transporter activity"/>
    <property type="evidence" value="ECO:0007669"/>
    <property type="project" value="TreeGrafter"/>
</dbReference>
<dbReference type="PANTHER" id="PTHR11706">
    <property type="entry name" value="SOLUTE CARRIER PROTEIN FAMILY 11 MEMBER"/>
    <property type="match status" value="1"/>
</dbReference>
<dbReference type="GO" id="GO:0005886">
    <property type="term" value="C:plasma membrane"/>
    <property type="evidence" value="ECO:0007669"/>
    <property type="project" value="TreeGrafter"/>
</dbReference>
<comment type="caution">
    <text evidence="7">The sequence shown here is derived from an EMBL/GenBank/DDBJ whole genome shotgun (WGS) entry which is preliminary data.</text>
</comment>
<dbReference type="InterPro" id="IPR001046">
    <property type="entry name" value="NRAMP_fam"/>
</dbReference>
<keyword evidence="3 6" id="KW-0812">Transmembrane</keyword>
<feature type="transmembrane region" description="Helical" evidence="6">
    <location>
        <begin position="61"/>
        <end position="87"/>
    </location>
</feature>
<name>A0A8J4QQ95_9ROSI</name>
<keyword evidence="5 6" id="KW-0472">Membrane</keyword>
<evidence type="ECO:0000256" key="5">
    <source>
        <dbReference type="ARBA" id="ARBA00023136"/>
    </source>
</evidence>
<evidence type="ECO:0000313" key="8">
    <source>
        <dbReference type="Proteomes" id="UP000737018"/>
    </source>
</evidence>
<protein>
    <submittedName>
        <fullName evidence="7">Uncharacterized protein</fullName>
    </submittedName>
</protein>
<evidence type="ECO:0000256" key="3">
    <source>
        <dbReference type="ARBA" id="ARBA00022692"/>
    </source>
</evidence>
<accession>A0A8J4QQ95</accession>
<comment type="similarity">
    <text evidence="2">Belongs to the NRAMP (TC 2.A.55) family.</text>
</comment>
<dbReference type="OrthoDB" id="409173at2759"/>
<organism evidence="7 8">
    <name type="scientific">Castanea mollissima</name>
    <name type="common">Chinese chestnut</name>
    <dbReference type="NCBI Taxonomy" id="60419"/>
    <lineage>
        <taxon>Eukaryota</taxon>
        <taxon>Viridiplantae</taxon>
        <taxon>Streptophyta</taxon>
        <taxon>Embryophyta</taxon>
        <taxon>Tracheophyta</taxon>
        <taxon>Spermatophyta</taxon>
        <taxon>Magnoliopsida</taxon>
        <taxon>eudicotyledons</taxon>
        <taxon>Gunneridae</taxon>
        <taxon>Pentapetalae</taxon>
        <taxon>rosids</taxon>
        <taxon>fabids</taxon>
        <taxon>Fagales</taxon>
        <taxon>Fagaceae</taxon>
        <taxon>Castanea</taxon>
    </lineage>
</organism>
<evidence type="ECO:0000256" key="6">
    <source>
        <dbReference type="SAM" id="Phobius"/>
    </source>
</evidence>
<dbReference type="Pfam" id="PF01566">
    <property type="entry name" value="Nramp"/>
    <property type="match status" value="1"/>
</dbReference>
<dbReference type="GO" id="GO:0015086">
    <property type="term" value="F:cadmium ion transmembrane transporter activity"/>
    <property type="evidence" value="ECO:0007669"/>
    <property type="project" value="TreeGrafter"/>
</dbReference>
<dbReference type="GO" id="GO:0034755">
    <property type="term" value="P:iron ion transmembrane transport"/>
    <property type="evidence" value="ECO:0007669"/>
    <property type="project" value="TreeGrafter"/>
</dbReference>
<dbReference type="Proteomes" id="UP000737018">
    <property type="component" value="Unassembled WGS sequence"/>
</dbReference>
<dbReference type="AlphaFoldDB" id="A0A8J4QQ95"/>
<evidence type="ECO:0000256" key="1">
    <source>
        <dbReference type="ARBA" id="ARBA00004141"/>
    </source>
</evidence>
<keyword evidence="4 6" id="KW-1133">Transmembrane helix</keyword>
<dbReference type="PANTHER" id="PTHR11706:SF54">
    <property type="entry name" value="METAL TRANSPORTER NRAMP1"/>
    <property type="match status" value="1"/>
</dbReference>
<evidence type="ECO:0000313" key="7">
    <source>
        <dbReference type="EMBL" id="KAF3955608.1"/>
    </source>
</evidence>
<feature type="transmembrane region" description="Helical" evidence="6">
    <location>
        <begin position="93"/>
        <end position="119"/>
    </location>
</feature>
<gene>
    <name evidence="7" type="ORF">CMV_019191</name>
</gene>
<dbReference type="EMBL" id="JRKL02003324">
    <property type="protein sequence ID" value="KAF3955608.1"/>
    <property type="molecule type" value="Genomic_DNA"/>
</dbReference>
<proteinExistence type="inferred from homology"/>
<sequence>MAIVPSLIVALIGGSAGAGQLIIIASMILSFELPFALIPLLKFTSSKTKMGEHANSTLISVATWIIGSLIMTINIYYLITGFIKLILHSHLKLVAAVFLGIFGFSSMAVYLAGILYLVFRINKEATHLLALTTPGSRQMTNESESLPREDIASMQLPPRRDTVDLD</sequence>
<evidence type="ECO:0000256" key="4">
    <source>
        <dbReference type="ARBA" id="ARBA00022989"/>
    </source>
</evidence>
<keyword evidence="8" id="KW-1185">Reference proteome</keyword>
<reference evidence="7" key="1">
    <citation type="submission" date="2020-03" db="EMBL/GenBank/DDBJ databases">
        <title>Castanea mollissima Vanexum genome sequencing.</title>
        <authorList>
            <person name="Staton M."/>
        </authorList>
    </citation>
    <scope>NUCLEOTIDE SEQUENCE</scope>
    <source>
        <tissue evidence="7">Leaf</tissue>
    </source>
</reference>
<comment type="subcellular location">
    <subcellularLocation>
        <location evidence="1">Membrane</location>
        <topology evidence="1">Multi-pass membrane protein</topology>
    </subcellularLocation>
</comment>